<accession>A0A5B2VHM9</accession>
<dbReference type="EMBL" id="VUOC01000004">
    <property type="protein sequence ID" value="KAA2238424.1"/>
    <property type="molecule type" value="Genomic_DNA"/>
</dbReference>
<keyword evidence="3" id="KW-1185">Reference proteome</keyword>
<gene>
    <name evidence="2" type="ORF">F0L74_19540</name>
</gene>
<comment type="caution">
    <text evidence="2">The sequence shown here is derived from an EMBL/GenBank/DDBJ whole genome shotgun (WGS) entry which is preliminary data.</text>
</comment>
<sequence length="86" mass="10130">MLLMRKTGCNCRQATAMIERQQAGSLTILQRLRLRRHLSRCPPCRFFKRQTRLLGCLVRDRRYPAAAIRPDNSFIMNLLETLKKNI</sequence>
<reference evidence="2 3" key="1">
    <citation type="submission" date="2019-09" db="EMBL/GenBank/DDBJ databases">
        <title>Chitinophaga ginsengihumi sp. nov., isolated from soil of ginseng rhizosphere.</title>
        <authorList>
            <person name="Lee J."/>
        </authorList>
    </citation>
    <scope>NUCLEOTIDE SEQUENCE [LARGE SCALE GENOMIC DNA]</scope>
    <source>
        <strain evidence="2 3">BN140078</strain>
    </source>
</reference>
<organism evidence="2 3">
    <name type="scientific">Chitinophaga agrisoli</name>
    <dbReference type="NCBI Taxonomy" id="2607653"/>
    <lineage>
        <taxon>Bacteria</taxon>
        <taxon>Pseudomonadati</taxon>
        <taxon>Bacteroidota</taxon>
        <taxon>Chitinophagia</taxon>
        <taxon>Chitinophagales</taxon>
        <taxon>Chitinophagaceae</taxon>
        <taxon>Chitinophaga</taxon>
    </lineage>
</organism>
<name>A0A5B2VHM9_9BACT</name>
<evidence type="ECO:0000259" key="1">
    <source>
        <dbReference type="Pfam" id="PF13490"/>
    </source>
</evidence>
<evidence type="ECO:0000313" key="3">
    <source>
        <dbReference type="Proteomes" id="UP000324611"/>
    </source>
</evidence>
<dbReference type="InterPro" id="IPR027383">
    <property type="entry name" value="Znf_put"/>
</dbReference>
<evidence type="ECO:0000313" key="2">
    <source>
        <dbReference type="EMBL" id="KAA2238424.1"/>
    </source>
</evidence>
<reference evidence="2 3" key="2">
    <citation type="submission" date="2019-09" db="EMBL/GenBank/DDBJ databases">
        <authorList>
            <person name="Jin C."/>
        </authorList>
    </citation>
    <scope>NUCLEOTIDE SEQUENCE [LARGE SCALE GENOMIC DNA]</scope>
    <source>
        <strain evidence="2 3">BN140078</strain>
    </source>
</reference>
<dbReference type="Proteomes" id="UP000324611">
    <property type="component" value="Unassembled WGS sequence"/>
</dbReference>
<dbReference type="Pfam" id="PF13490">
    <property type="entry name" value="zf-HC2"/>
    <property type="match status" value="1"/>
</dbReference>
<dbReference type="AlphaFoldDB" id="A0A5B2VHM9"/>
<feature type="domain" description="Putative zinc-finger" evidence="1">
    <location>
        <begin position="11"/>
        <end position="45"/>
    </location>
</feature>
<protein>
    <recommendedName>
        <fullName evidence="1">Putative zinc-finger domain-containing protein</fullName>
    </recommendedName>
</protein>
<proteinExistence type="predicted"/>